<reference evidence="3 4" key="1">
    <citation type="submission" date="2019-12" db="EMBL/GenBank/DDBJ databases">
        <title>Chromosome-level assembly of the Caenorhabditis remanei genome.</title>
        <authorList>
            <person name="Teterina A.A."/>
            <person name="Willis J.H."/>
            <person name="Phillips P.C."/>
        </authorList>
    </citation>
    <scope>NUCLEOTIDE SEQUENCE [LARGE SCALE GENOMIC DNA]</scope>
    <source>
        <strain evidence="3 4">PX506</strain>
        <tissue evidence="3">Whole organism</tissue>
    </source>
</reference>
<dbReference type="AlphaFoldDB" id="A0A6A5HK13"/>
<name>A0A6A5HK13_CAERE</name>
<dbReference type="RefSeq" id="XP_003113492.2">
    <property type="nucleotide sequence ID" value="XM_003113444.2"/>
</dbReference>
<feature type="signal peptide" evidence="2">
    <location>
        <begin position="1"/>
        <end position="19"/>
    </location>
</feature>
<accession>A0A6A5HK13</accession>
<dbReference type="CTD" id="9811074"/>
<dbReference type="KEGG" id="crq:GCK72_006188"/>
<gene>
    <name evidence="3" type="ORF">GCK72_006188</name>
</gene>
<organism evidence="3 4">
    <name type="scientific">Caenorhabditis remanei</name>
    <name type="common">Caenorhabditis vulgaris</name>
    <dbReference type="NCBI Taxonomy" id="31234"/>
    <lineage>
        <taxon>Eukaryota</taxon>
        <taxon>Metazoa</taxon>
        <taxon>Ecdysozoa</taxon>
        <taxon>Nematoda</taxon>
        <taxon>Chromadorea</taxon>
        <taxon>Rhabditida</taxon>
        <taxon>Rhabditina</taxon>
        <taxon>Rhabditomorpha</taxon>
        <taxon>Rhabditoidea</taxon>
        <taxon>Rhabditidae</taxon>
        <taxon>Peloderinae</taxon>
        <taxon>Caenorhabditis</taxon>
    </lineage>
</organism>
<evidence type="ECO:0000256" key="2">
    <source>
        <dbReference type="SAM" id="SignalP"/>
    </source>
</evidence>
<dbReference type="Proteomes" id="UP000483820">
    <property type="component" value="Chromosome II"/>
</dbReference>
<feature type="region of interest" description="Disordered" evidence="1">
    <location>
        <begin position="49"/>
        <end position="112"/>
    </location>
</feature>
<sequence>MNLLISLLLLSILAHLSSPLGELPESGVFEDGESPETLTSSESALVMNSGVVGSEDGEDVTASDGPTPPLAAPLSPLPEMSIPVARPPGFRPPTSFVPKKDSGEHPEHVNVGFVVRRGRAKVMGFSRRKSESSD</sequence>
<evidence type="ECO:0000256" key="1">
    <source>
        <dbReference type="SAM" id="MobiDB-lite"/>
    </source>
</evidence>
<proteinExistence type="predicted"/>
<feature type="compositionally biased region" description="Basic and acidic residues" evidence="1">
    <location>
        <begin position="98"/>
        <end position="108"/>
    </location>
</feature>
<dbReference type="GeneID" id="9811074"/>
<feature type="chain" id="PRO_5025408713" evidence="2">
    <location>
        <begin position="20"/>
        <end position="134"/>
    </location>
</feature>
<keyword evidence="2" id="KW-0732">Signal</keyword>
<evidence type="ECO:0000313" key="4">
    <source>
        <dbReference type="Proteomes" id="UP000483820"/>
    </source>
</evidence>
<dbReference type="EMBL" id="WUAV01000002">
    <property type="protein sequence ID" value="KAF1766232.1"/>
    <property type="molecule type" value="Genomic_DNA"/>
</dbReference>
<evidence type="ECO:0000313" key="3">
    <source>
        <dbReference type="EMBL" id="KAF1766232.1"/>
    </source>
</evidence>
<protein>
    <submittedName>
        <fullName evidence="3">Uncharacterized protein</fullName>
    </submittedName>
</protein>
<comment type="caution">
    <text evidence="3">The sequence shown here is derived from an EMBL/GenBank/DDBJ whole genome shotgun (WGS) entry which is preliminary data.</text>
</comment>